<reference evidence="2 3" key="1">
    <citation type="journal article" date="2016" name="Front. Microbiol.">
        <title>Single-Cell (Meta-)Genomics of a Dimorphic Candidatus Thiomargarita nelsonii Reveals Genomic Plasticity.</title>
        <authorList>
            <person name="Flood B.E."/>
            <person name="Fliss P."/>
            <person name="Jones D.S."/>
            <person name="Dick G.J."/>
            <person name="Jain S."/>
            <person name="Kaster A.K."/>
            <person name="Winkel M."/>
            <person name="Mussmann M."/>
            <person name="Bailey J."/>
        </authorList>
    </citation>
    <scope>NUCLEOTIDE SEQUENCE [LARGE SCALE GENOMIC DNA]</scope>
    <source>
        <strain evidence="2">Hydrate Ridge</strain>
    </source>
</reference>
<protein>
    <submittedName>
        <fullName evidence="2">Uncharacterized protein</fullName>
    </submittedName>
</protein>
<dbReference type="AlphaFoldDB" id="A0A0A6PFP2"/>
<comment type="caution">
    <text evidence="2">The sequence shown here is derived from an EMBL/GenBank/DDBJ whole genome shotgun (WGS) entry which is preliminary data.</text>
</comment>
<accession>A0A0A6PFP2</accession>
<dbReference type="InterPro" id="IPR036165">
    <property type="entry name" value="YefM-like_sf"/>
</dbReference>
<proteinExistence type="inferred from homology"/>
<dbReference type="Gene3D" id="6.10.250.330">
    <property type="match status" value="1"/>
</dbReference>
<evidence type="ECO:0000256" key="1">
    <source>
        <dbReference type="ARBA" id="ARBA00009981"/>
    </source>
</evidence>
<dbReference type="SUPFAM" id="SSF143120">
    <property type="entry name" value="YefM-like"/>
    <property type="match status" value="1"/>
</dbReference>
<evidence type="ECO:0000313" key="3">
    <source>
        <dbReference type="Proteomes" id="UP000030428"/>
    </source>
</evidence>
<name>A0A0A6PFP2_9GAMM</name>
<keyword evidence="3" id="KW-1185">Reference proteome</keyword>
<dbReference type="EMBL" id="JSZA02000112">
    <property type="protein sequence ID" value="KHD09132.1"/>
    <property type="molecule type" value="Genomic_DNA"/>
</dbReference>
<dbReference type="Proteomes" id="UP000030428">
    <property type="component" value="Unassembled WGS sequence"/>
</dbReference>
<organism evidence="2 3">
    <name type="scientific">Candidatus Thiomargarita nelsonii</name>
    <dbReference type="NCBI Taxonomy" id="1003181"/>
    <lineage>
        <taxon>Bacteria</taxon>
        <taxon>Pseudomonadati</taxon>
        <taxon>Pseudomonadota</taxon>
        <taxon>Gammaproteobacteria</taxon>
        <taxon>Thiotrichales</taxon>
        <taxon>Thiotrichaceae</taxon>
        <taxon>Thiomargarita</taxon>
    </lineage>
</organism>
<gene>
    <name evidence="2" type="ORF">PN36_23225</name>
</gene>
<evidence type="ECO:0000313" key="2">
    <source>
        <dbReference type="EMBL" id="KHD09132.1"/>
    </source>
</evidence>
<sequence>MFFCFSKFGSSKINLGLLLYVVENQSVIIDDAEVETLYLLQNPANAERLSKGIEQHRQGEYREIDVKAFFASRSSRRPR</sequence>
<comment type="similarity">
    <text evidence="1">Belongs to the phD/YefM antitoxin family.</text>
</comment>